<reference evidence="2 3" key="1">
    <citation type="submission" date="2016-11" db="EMBL/GenBank/DDBJ databases">
        <authorList>
            <person name="Jaros S."/>
            <person name="Januszkiewicz K."/>
            <person name="Wedrychowicz H."/>
        </authorList>
    </citation>
    <scope>NUCLEOTIDE SEQUENCE [LARGE SCALE GENOMIC DNA]</scope>
    <source>
        <strain evidence="2 3">DSM 18119</strain>
    </source>
</reference>
<name>A0A1M5EW48_9BACT</name>
<evidence type="ECO:0000313" key="3">
    <source>
        <dbReference type="Proteomes" id="UP000184048"/>
    </source>
</evidence>
<dbReference type="RefSeq" id="WP_072836771.1">
    <property type="nucleotide sequence ID" value="NZ_FQUU01000020.1"/>
</dbReference>
<keyword evidence="3" id="KW-1185">Reference proteome</keyword>
<keyword evidence="1" id="KW-0472">Membrane</keyword>
<organism evidence="2 3">
    <name type="scientific">Flavisolibacter ginsengisoli DSM 18119</name>
    <dbReference type="NCBI Taxonomy" id="1121884"/>
    <lineage>
        <taxon>Bacteria</taxon>
        <taxon>Pseudomonadati</taxon>
        <taxon>Bacteroidota</taxon>
        <taxon>Chitinophagia</taxon>
        <taxon>Chitinophagales</taxon>
        <taxon>Chitinophagaceae</taxon>
        <taxon>Flavisolibacter</taxon>
    </lineage>
</organism>
<protein>
    <recommendedName>
        <fullName evidence="4">DUF4293 family protein</fullName>
    </recommendedName>
</protein>
<evidence type="ECO:0008006" key="4">
    <source>
        <dbReference type="Google" id="ProtNLM"/>
    </source>
</evidence>
<dbReference type="OrthoDB" id="594989at2"/>
<keyword evidence="1" id="KW-0812">Transmembrane</keyword>
<accession>A0A1M5EW48</accession>
<dbReference type="Pfam" id="PF14126">
    <property type="entry name" value="DUF4293"/>
    <property type="match status" value="1"/>
</dbReference>
<feature type="transmembrane region" description="Helical" evidence="1">
    <location>
        <begin position="76"/>
        <end position="93"/>
    </location>
</feature>
<dbReference type="STRING" id="1121884.SAMN02745131_03646"/>
<feature type="transmembrane region" description="Helical" evidence="1">
    <location>
        <begin position="46"/>
        <end position="67"/>
    </location>
</feature>
<proteinExistence type="predicted"/>
<dbReference type="AlphaFoldDB" id="A0A1M5EW48"/>
<dbReference type="InterPro" id="IPR025635">
    <property type="entry name" value="DUF4293"/>
</dbReference>
<keyword evidence="1" id="KW-1133">Transmembrane helix</keyword>
<dbReference type="Proteomes" id="UP000184048">
    <property type="component" value="Unassembled WGS sequence"/>
</dbReference>
<evidence type="ECO:0000256" key="1">
    <source>
        <dbReference type="SAM" id="Phobius"/>
    </source>
</evidence>
<dbReference type="EMBL" id="FQUU01000020">
    <property type="protein sequence ID" value="SHF83399.1"/>
    <property type="molecule type" value="Genomic_DNA"/>
</dbReference>
<evidence type="ECO:0000313" key="2">
    <source>
        <dbReference type="EMBL" id="SHF83399.1"/>
    </source>
</evidence>
<gene>
    <name evidence="2" type="ORF">SAMN02745131_03646</name>
</gene>
<feature type="transmembrane region" description="Helical" evidence="1">
    <location>
        <begin position="99"/>
        <end position="120"/>
    </location>
</feature>
<sequence>MIQRIQSIWLLLVAAFCAITFRFPFANGDYLKDTVPASVPLEATTTIWLSIITVVTGALGFVTIFLFDNRKLQLKLCYLGIFLSIILLSMYFIEMTNFGNSVIALWCIFHFAILGSYILAARGIWKDEKLIRSMDRLR</sequence>